<dbReference type="Proteomes" id="UP000199229">
    <property type="component" value="Unassembled WGS sequence"/>
</dbReference>
<sequence>MSAIDVSAAPVEPPDFVRRPALAGALIDAGEEILARRRVPCLCPEQVRGACGRTTGYATTGGRIRERVACERCPRTWTRINC</sequence>
<gene>
    <name evidence="1" type="ORF">SAMN05192565_11785</name>
</gene>
<evidence type="ECO:0000313" key="2">
    <source>
        <dbReference type="Proteomes" id="UP000199229"/>
    </source>
</evidence>
<organism evidence="1 2">
    <name type="scientific">Methylobacterium gossipiicola</name>
    <dbReference type="NCBI Taxonomy" id="582675"/>
    <lineage>
        <taxon>Bacteria</taxon>
        <taxon>Pseudomonadati</taxon>
        <taxon>Pseudomonadota</taxon>
        <taxon>Alphaproteobacteria</taxon>
        <taxon>Hyphomicrobiales</taxon>
        <taxon>Methylobacteriaceae</taxon>
        <taxon>Methylobacterium</taxon>
    </lineage>
</organism>
<protein>
    <submittedName>
        <fullName evidence="1">Uncharacterized protein</fullName>
    </submittedName>
</protein>
<proteinExistence type="predicted"/>
<accession>A0A1I2VZL2</accession>
<name>A0A1I2VZL2_9HYPH</name>
<evidence type="ECO:0000313" key="1">
    <source>
        <dbReference type="EMBL" id="SFG92731.1"/>
    </source>
</evidence>
<dbReference type="EMBL" id="FOPM01000017">
    <property type="protein sequence ID" value="SFG92731.1"/>
    <property type="molecule type" value="Genomic_DNA"/>
</dbReference>
<reference evidence="2" key="1">
    <citation type="submission" date="2016-10" db="EMBL/GenBank/DDBJ databases">
        <authorList>
            <person name="Varghese N."/>
            <person name="Submissions S."/>
        </authorList>
    </citation>
    <scope>NUCLEOTIDE SEQUENCE [LARGE SCALE GENOMIC DNA]</scope>
    <source>
        <strain evidence="2">Gh-105</strain>
    </source>
</reference>
<keyword evidence="2" id="KW-1185">Reference proteome</keyword>
<dbReference type="RefSeq" id="WP_091973237.1">
    <property type="nucleotide sequence ID" value="NZ_FOPM01000017.1"/>
</dbReference>
<dbReference type="AlphaFoldDB" id="A0A1I2VZL2"/>
<dbReference type="OrthoDB" id="8005621at2"/>
<dbReference type="STRING" id="582675.SAMN05192565_11785"/>